<evidence type="ECO:0000256" key="4">
    <source>
        <dbReference type="ARBA" id="ARBA00022833"/>
    </source>
</evidence>
<dbReference type="InterPro" id="IPR036866">
    <property type="entry name" value="RibonucZ/Hydroxyglut_hydro"/>
</dbReference>
<dbReference type="Pfam" id="PF00753">
    <property type="entry name" value="Lactamase_B"/>
    <property type="match status" value="1"/>
</dbReference>
<evidence type="ECO:0000256" key="1">
    <source>
        <dbReference type="ARBA" id="ARBA00001947"/>
    </source>
</evidence>
<keyword evidence="3 6" id="KW-0378">Hydrolase</keyword>
<feature type="domain" description="Metallo-beta-lactamase" evidence="5">
    <location>
        <begin position="22"/>
        <end position="201"/>
    </location>
</feature>
<gene>
    <name evidence="6" type="ORF">SMC6_07080</name>
</gene>
<evidence type="ECO:0000313" key="6">
    <source>
        <dbReference type="EMBL" id="RIE07262.1"/>
    </source>
</evidence>
<dbReference type="AlphaFoldDB" id="A0A398CWW3"/>
<keyword evidence="2" id="KW-0479">Metal-binding</keyword>
<dbReference type="EMBL" id="QXIT01000120">
    <property type="protein sequence ID" value="RIE07262.1"/>
    <property type="molecule type" value="Genomic_DNA"/>
</dbReference>
<dbReference type="GO" id="GO:0016787">
    <property type="term" value="F:hydrolase activity"/>
    <property type="evidence" value="ECO:0007669"/>
    <property type="project" value="UniProtKB-KW"/>
</dbReference>
<sequence length="217" mass="23500">MEQFHETMSGATVTRMPVGPLLTNCYLVQSGMELMLVDPGMVWNRELEEVATVIESANARLRWIVCTHGHFDHISGVDTAMKRFPDATLLMDPREVELARDPVANYATQMGSTFAMHAEPSPLIVGQEVPLGLITYRIAAIPGHTPAGSVLIAGDHAFVGDTLFAGSVGRAPNQKEFEQLLDGIRVTLMTLPPATRIFPGHGEPTSIGAELGANLWL</sequence>
<reference evidence="6 7" key="1">
    <citation type="submission" date="2018-09" db="EMBL/GenBank/DDBJ databases">
        <title>Discovery and Ecogenomic Context for Candidatus Cryosericales, a Global Caldiserica Order Active in Thawing Permafrost.</title>
        <authorList>
            <person name="Martinez M.A."/>
            <person name="Woodcroft B.J."/>
            <person name="Ignacio Espinoza J.C."/>
            <person name="Zayed A."/>
            <person name="Singleton C.M."/>
            <person name="Boyd J."/>
            <person name="Li Y.-F."/>
            <person name="Purvine S."/>
            <person name="Maughan H."/>
            <person name="Hodgkins S.B."/>
            <person name="Anderson D."/>
            <person name="Sederholm M."/>
            <person name="Temperton B."/>
            <person name="Saleska S.R."/>
            <person name="Tyson G.W."/>
            <person name="Rich V.I."/>
        </authorList>
    </citation>
    <scope>NUCLEOTIDE SEQUENCE [LARGE SCALE GENOMIC DNA]</scope>
    <source>
        <strain evidence="6 7">SMC6</strain>
    </source>
</reference>
<dbReference type="PANTHER" id="PTHR46233">
    <property type="entry name" value="HYDROXYACYLGLUTATHIONE HYDROLASE GLOC"/>
    <property type="match status" value="1"/>
</dbReference>
<evidence type="ECO:0000313" key="7">
    <source>
        <dbReference type="Proteomes" id="UP000266260"/>
    </source>
</evidence>
<dbReference type="PANTHER" id="PTHR46233:SF3">
    <property type="entry name" value="HYDROXYACYLGLUTATHIONE HYDROLASE GLOC"/>
    <property type="match status" value="1"/>
</dbReference>
<evidence type="ECO:0000256" key="2">
    <source>
        <dbReference type="ARBA" id="ARBA00022723"/>
    </source>
</evidence>
<dbReference type="GO" id="GO:0046872">
    <property type="term" value="F:metal ion binding"/>
    <property type="evidence" value="ECO:0007669"/>
    <property type="project" value="UniProtKB-KW"/>
</dbReference>
<dbReference type="InterPro" id="IPR001279">
    <property type="entry name" value="Metallo-B-lactamas"/>
</dbReference>
<dbReference type="SUPFAM" id="SSF56281">
    <property type="entry name" value="Metallo-hydrolase/oxidoreductase"/>
    <property type="match status" value="1"/>
</dbReference>
<protein>
    <submittedName>
        <fullName evidence="6">MBL fold metallo-hydrolase</fullName>
    </submittedName>
</protein>
<comment type="caution">
    <text evidence="6">The sequence shown here is derived from an EMBL/GenBank/DDBJ whole genome shotgun (WGS) entry which is preliminary data.</text>
</comment>
<evidence type="ECO:0000256" key="3">
    <source>
        <dbReference type="ARBA" id="ARBA00022801"/>
    </source>
</evidence>
<evidence type="ECO:0000259" key="5">
    <source>
        <dbReference type="SMART" id="SM00849"/>
    </source>
</evidence>
<keyword evidence="4" id="KW-0862">Zinc</keyword>
<comment type="cofactor">
    <cofactor evidence="1">
        <name>Zn(2+)</name>
        <dbReference type="ChEBI" id="CHEBI:29105"/>
    </cofactor>
</comment>
<organism evidence="6 7">
    <name type="scientific">Candidatus Cryosericum odellii</name>
    <dbReference type="NCBI Taxonomy" id="2290917"/>
    <lineage>
        <taxon>Bacteria</taxon>
        <taxon>Pseudomonadati</taxon>
        <taxon>Caldisericota/Cryosericota group</taxon>
        <taxon>Candidatus Cryosericota</taxon>
        <taxon>Candidatus Cryosericia</taxon>
        <taxon>Candidatus Cryosericales</taxon>
        <taxon>Candidatus Cryosericaceae</taxon>
        <taxon>Candidatus Cryosericum</taxon>
    </lineage>
</organism>
<accession>A0A398CWW3</accession>
<dbReference type="InterPro" id="IPR051453">
    <property type="entry name" value="MBL_Glyoxalase_II"/>
</dbReference>
<dbReference type="SMART" id="SM00849">
    <property type="entry name" value="Lactamase_B"/>
    <property type="match status" value="1"/>
</dbReference>
<proteinExistence type="predicted"/>
<name>A0A398CWW3_9BACT</name>
<dbReference type="Proteomes" id="UP000266260">
    <property type="component" value="Unassembled WGS sequence"/>
</dbReference>
<keyword evidence="7" id="KW-1185">Reference proteome</keyword>
<dbReference type="CDD" id="cd06262">
    <property type="entry name" value="metallo-hydrolase-like_MBL-fold"/>
    <property type="match status" value="1"/>
</dbReference>
<dbReference type="Gene3D" id="3.60.15.10">
    <property type="entry name" value="Ribonuclease Z/Hydroxyacylglutathione hydrolase-like"/>
    <property type="match status" value="1"/>
</dbReference>
<dbReference type="RefSeq" id="WP_119175762.1">
    <property type="nucleotide sequence ID" value="NZ_QXIT01000120.1"/>
</dbReference>